<gene>
    <name evidence="9" type="ORF">SAMN05443999_109125</name>
</gene>
<keyword evidence="4" id="KW-0413">Isomerase</keyword>
<dbReference type="SUPFAM" id="SSF52096">
    <property type="entry name" value="ClpP/crotonase"/>
    <property type="match status" value="1"/>
</dbReference>
<feature type="domain" description="3-hydroxyacyl-CoA dehydrogenase C-terminal" evidence="8">
    <location>
        <begin position="469"/>
        <end position="552"/>
    </location>
</feature>
<comment type="subcellular location">
    <subcellularLocation>
        <location evidence="1">Peroxisome</location>
    </subcellularLocation>
</comment>
<evidence type="ECO:0000256" key="1">
    <source>
        <dbReference type="ARBA" id="ARBA00004275"/>
    </source>
</evidence>
<reference evidence="9 10" key="1">
    <citation type="submission" date="2016-10" db="EMBL/GenBank/DDBJ databases">
        <authorList>
            <person name="de Groot N.N."/>
        </authorList>
    </citation>
    <scope>NUCLEOTIDE SEQUENCE [LARGE SCALE GENOMIC DNA]</scope>
    <source>
        <strain evidence="9 10">DSM 100674</strain>
    </source>
</reference>
<dbReference type="GO" id="GO:0004300">
    <property type="term" value="F:enoyl-CoA hydratase activity"/>
    <property type="evidence" value="ECO:0007669"/>
    <property type="project" value="UniProtKB-ARBA"/>
</dbReference>
<dbReference type="InterPro" id="IPR001753">
    <property type="entry name" value="Enoyl-CoA_hydra/iso"/>
</dbReference>
<keyword evidence="2" id="KW-0443">Lipid metabolism</keyword>
<evidence type="ECO:0000259" key="8">
    <source>
        <dbReference type="Pfam" id="PF00725"/>
    </source>
</evidence>
<dbReference type="GO" id="GO:0006635">
    <property type="term" value="P:fatty acid beta-oxidation"/>
    <property type="evidence" value="ECO:0007669"/>
    <property type="project" value="TreeGrafter"/>
</dbReference>
<dbReference type="PANTHER" id="PTHR23309">
    <property type="entry name" value="3-HYDROXYACYL-COA DEHYROGENASE"/>
    <property type="match status" value="1"/>
</dbReference>
<dbReference type="AlphaFoldDB" id="A0A1H7U107"/>
<feature type="region of interest" description="Disordered" evidence="7">
    <location>
        <begin position="545"/>
        <end position="576"/>
    </location>
</feature>
<dbReference type="Pfam" id="PF00725">
    <property type="entry name" value="3HCDH"/>
    <property type="match status" value="1"/>
</dbReference>
<dbReference type="OrthoDB" id="9771883at2"/>
<evidence type="ECO:0000256" key="7">
    <source>
        <dbReference type="SAM" id="MobiDB-lite"/>
    </source>
</evidence>
<dbReference type="Gene3D" id="3.90.226.10">
    <property type="entry name" value="2-enoyl-CoA Hydratase, Chain A, domain 1"/>
    <property type="match status" value="1"/>
</dbReference>
<dbReference type="CDD" id="cd06558">
    <property type="entry name" value="crotonase-like"/>
    <property type="match status" value="1"/>
</dbReference>
<dbReference type="EMBL" id="FOAG01000009">
    <property type="protein sequence ID" value="SEL90623.1"/>
    <property type="molecule type" value="Genomic_DNA"/>
</dbReference>
<dbReference type="Proteomes" id="UP000199582">
    <property type="component" value="Unassembled WGS sequence"/>
</dbReference>
<evidence type="ECO:0000256" key="4">
    <source>
        <dbReference type="ARBA" id="ARBA00023235"/>
    </source>
</evidence>
<keyword evidence="5" id="KW-0456">Lyase</keyword>
<evidence type="ECO:0000256" key="6">
    <source>
        <dbReference type="ARBA" id="ARBA00023268"/>
    </source>
</evidence>
<name>A0A1H7U107_9RHOB</name>
<dbReference type="Gene3D" id="1.10.1040.10">
    <property type="entry name" value="N-(1-d-carboxylethyl)-l-norvaline Dehydrogenase, domain 2"/>
    <property type="match status" value="2"/>
</dbReference>
<dbReference type="InterPro" id="IPR008927">
    <property type="entry name" value="6-PGluconate_DH-like_C_sf"/>
</dbReference>
<dbReference type="Pfam" id="PF00378">
    <property type="entry name" value="ECH_1"/>
    <property type="match status" value="1"/>
</dbReference>
<evidence type="ECO:0000256" key="3">
    <source>
        <dbReference type="ARBA" id="ARBA00023140"/>
    </source>
</evidence>
<protein>
    <submittedName>
        <fullName evidence="9">Short chain enoyl-CoA hydratase /3-hydroxyacyl-CoA dehydrogenase</fullName>
    </submittedName>
</protein>
<dbReference type="SUPFAM" id="SSF48179">
    <property type="entry name" value="6-phosphogluconate dehydrogenase C-terminal domain-like"/>
    <property type="match status" value="2"/>
</dbReference>
<evidence type="ECO:0000313" key="10">
    <source>
        <dbReference type="Proteomes" id="UP000199582"/>
    </source>
</evidence>
<dbReference type="STRING" id="1287727.SAMN05443999_109125"/>
<evidence type="ECO:0000313" key="9">
    <source>
        <dbReference type="EMBL" id="SEL90623.1"/>
    </source>
</evidence>
<dbReference type="InterPro" id="IPR029045">
    <property type="entry name" value="ClpP/crotonase-like_dom_sf"/>
</dbReference>
<accession>A0A1H7U107</accession>
<dbReference type="InterPro" id="IPR006108">
    <property type="entry name" value="3HC_DH_C"/>
</dbReference>
<evidence type="ECO:0000256" key="5">
    <source>
        <dbReference type="ARBA" id="ARBA00023239"/>
    </source>
</evidence>
<keyword evidence="6" id="KW-0511">Multifunctional enzyme</keyword>
<keyword evidence="2" id="KW-0442">Lipid degradation</keyword>
<dbReference type="GO" id="GO:0016853">
    <property type="term" value="F:isomerase activity"/>
    <property type="evidence" value="ECO:0007669"/>
    <property type="project" value="UniProtKB-KW"/>
</dbReference>
<keyword evidence="10" id="KW-1185">Reference proteome</keyword>
<proteinExistence type="predicted"/>
<dbReference type="GO" id="GO:0003857">
    <property type="term" value="F:(3S)-3-hydroxyacyl-CoA dehydrogenase (NAD+) activity"/>
    <property type="evidence" value="ECO:0007669"/>
    <property type="project" value="TreeGrafter"/>
</dbReference>
<feature type="compositionally biased region" description="Basic and acidic residues" evidence="7">
    <location>
        <begin position="550"/>
        <end position="562"/>
    </location>
</feature>
<keyword evidence="3" id="KW-0576">Peroxisome</keyword>
<evidence type="ECO:0000256" key="2">
    <source>
        <dbReference type="ARBA" id="ARBA00022963"/>
    </source>
</evidence>
<dbReference type="InterPro" id="IPR013328">
    <property type="entry name" value="6PGD_dom2"/>
</dbReference>
<sequence length="676" mass="71206">MWCRTGGCVVTRQIQLDTQDGVRIVRLDRPVANALTPDLRADLLQALREAAEDSACRAVVICGIGPGFSSGVDLTEYDQPAATPSVSALCAEIEAFPKPVVVALHGAALGAALALVLAAHARVAQAGAQIALPEIGLGMMPGAGVTQRLPRLAGAGVALDLMLSGQTVRTEDPRLADVFDRLVGIAPEAEAVALARRLADEGQWRRSCDCERGLEDPLAYRDAIAAAEQKLQKPSGAAGDILRAVEAAQLLPFTQGLNFEQVLFDERLQSPEARAQRYVYAAERRAGGMPELRGAEVRPLRRIALSGTGLGDVAMAFLEAGREVRTEDADLARQVRQACMRAVRAGRMETDEMQRRLARLVPERADDWADLVLDGRAEVVPQGVPARPAESGITALLDSGAGLGGARLGLRLYRPAQTLKLAEIAVGEGAAAGDVASLARLCAETGRTALRAALPAAGPGLGHVMMGVLCLAALDLVREGLTPLRVDQAAQRLGLRHGPFLLMDIEGLAQVAQRLGKVATMIGARPPDRDGPLAERLARGATGRVAGRGFYDHPPEGPRPSRDMAGTGLDPGEVPGGVAPRDALHAALVNGAARLLAAGAVQRASDLDVLMVRGYGYERLHGGPLFQADQRGLLAVLKDMKALRAVSEPLWAPQPMIEAMVRNGEGFFGRVALAVS</sequence>
<organism evidence="9 10">
    <name type="scientific">Roseovarius azorensis</name>
    <dbReference type="NCBI Taxonomy" id="1287727"/>
    <lineage>
        <taxon>Bacteria</taxon>
        <taxon>Pseudomonadati</taxon>
        <taxon>Pseudomonadota</taxon>
        <taxon>Alphaproteobacteria</taxon>
        <taxon>Rhodobacterales</taxon>
        <taxon>Roseobacteraceae</taxon>
        <taxon>Roseovarius</taxon>
    </lineage>
</organism>